<dbReference type="GO" id="GO:0000323">
    <property type="term" value="C:lytic vacuole"/>
    <property type="evidence" value="ECO:0007669"/>
    <property type="project" value="TreeGrafter"/>
</dbReference>
<accession>A0AAV9BK87</accession>
<feature type="coiled-coil region" evidence="1">
    <location>
        <begin position="48"/>
        <end position="99"/>
    </location>
</feature>
<dbReference type="GO" id="GO:0035493">
    <property type="term" value="P:SNARE complex assembly"/>
    <property type="evidence" value="ECO:0007669"/>
    <property type="project" value="TreeGrafter"/>
</dbReference>
<keyword evidence="5" id="KW-1185">Reference proteome</keyword>
<dbReference type="EMBL" id="JAUJYN010000002">
    <property type="protein sequence ID" value="KAK1277064.1"/>
    <property type="molecule type" value="Genomic_DNA"/>
</dbReference>
<dbReference type="Proteomes" id="UP001179952">
    <property type="component" value="Unassembled WGS sequence"/>
</dbReference>
<feature type="chain" id="PRO_5043888727" description="UV radiation resistance-associated gene protein" evidence="3">
    <location>
        <begin position="24"/>
        <end position="366"/>
    </location>
</feature>
<keyword evidence="3" id="KW-0732">Signal</keyword>
<evidence type="ECO:0008006" key="6">
    <source>
        <dbReference type="Google" id="ProtNLM"/>
    </source>
</evidence>
<name>A0AAV9BK87_ACOGR</name>
<protein>
    <recommendedName>
        <fullName evidence="6">UV radiation resistance-associated gene protein</fullName>
    </recommendedName>
</protein>
<keyword evidence="1" id="KW-0175">Coiled coil</keyword>
<feature type="compositionally biased region" description="Polar residues" evidence="2">
    <location>
        <begin position="196"/>
        <end position="207"/>
    </location>
</feature>
<evidence type="ECO:0000256" key="3">
    <source>
        <dbReference type="SAM" id="SignalP"/>
    </source>
</evidence>
<dbReference type="AlphaFoldDB" id="A0AAV9BK87"/>
<evidence type="ECO:0000256" key="1">
    <source>
        <dbReference type="SAM" id="Coils"/>
    </source>
</evidence>
<evidence type="ECO:0000256" key="2">
    <source>
        <dbReference type="SAM" id="MobiDB-lite"/>
    </source>
</evidence>
<sequence length="366" mass="41036">MFATHLCTVTLSLSLSLIADVSMSTVKVVEWVDVRKELDRLCGLSSALAEAKRRKDPLSQKLQSLIQERKESLRWSNELEEMKERLEARKLVMDDLLTQSIRALEDARSQREQLCVVIRPLLSAAETLSASHVKLEEDNKLLYGEGGHGHLKILRQMLRTRRRHMIAQVAAIFPVDGSFEQASEVSMDTKYGGSRSGNYDGSQSSHVSRPPQMPSLSILGLRVTVPPSKMMTLFYDTKELQRSAGALGYVAHAVLLIASYLHVPLRYPLLLGGSRSYIHDYAPSIELSPSDLTSNLVNGLGSKLTDFPLFLEGHDTTRAVYAIFLLNKDLEQLLDYMGIQSLGPHHLLANLRELLRIIQSEEFIDK</sequence>
<comment type="caution">
    <text evidence="4">The sequence shown here is derived from an EMBL/GenBank/DDBJ whole genome shotgun (WGS) entry which is preliminary data.</text>
</comment>
<feature type="region of interest" description="Disordered" evidence="2">
    <location>
        <begin position="188"/>
        <end position="211"/>
    </location>
</feature>
<reference evidence="4" key="1">
    <citation type="journal article" date="2023" name="Nat. Commun.">
        <title>Diploid and tetraploid genomes of Acorus and the evolution of monocots.</title>
        <authorList>
            <person name="Ma L."/>
            <person name="Liu K.W."/>
            <person name="Li Z."/>
            <person name="Hsiao Y.Y."/>
            <person name="Qi Y."/>
            <person name="Fu T."/>
            <person name="Tang G.D."/>
            <person name="Zhang D."/>
            <person name="Sun W.H."/>
            <person name="Liu D.K."/>
            <person name="Li Y."/>
            <person name="Chen G.Z."/>
            <person name="Liu X.D."/>
            <person name="Liao X.Y."/>
            <person name="Jiang Y.T."/>
            <person name="Yu X."/>
            <person name="Hao Y."/>
            <person name="Huang J."/>
            <person name="Zhao X.W."/>
            <person name="Ke S."/>
            <person name="Chen Y.Y."/>
            <person name="Wu W.L."/>
            <person name="Hsu J.L."/>
            <person name="Lin Y.F."/>
            <person name="Huang M.D."/>
            <person name="Li C.Y."/>
            <person name="Huang L."/>
            <person name="Wang Z.W."/>
            <person name="Zhao X."/>
            <person name="Zhong W.Y."/>
            <person name="Peng D.H."/>
            <person name="Ahmad S."/>
            <person name="Lan S."/>
            <person name="Zhang J.S."/>
            <person name="Tsai W.C."/>
            <person name="Van de Peer Y."/>
            <person name="Liu Z.J."/>
        </authorList>
    </citation>
    <scope>NUCLEOTIDE SEQUENCE</scope>
    <source>
        <strain evidence="4">SCP</strain>
    </source>
</reference>
<evidence type="ECO:0000313" key="4">
    <source>
        <dbReference type="EMBL" id="KAK1277064.1"/>
    </source>
</evidence>
<feature type="signal peptide" evidence="3">
    <location>
        <begin position="1"/>
        <end position="23"/>
    </location>
</feature>
<dbReference type="PANTHER" id="PTHR15157">
    <property type="entry name" value="UV RADIATION RESISTANCE-ASSOCIATED GENE PROTEIN"/>
    <property type="match status" value="1"/>
</dbReference>
<evidence type="ECO:0000313" key="5">
    <source>
        <dbReference type="Proteomes" id="UP001179952"/>
    </source>
</evidence>
<dbReference type="GO" id="GO:0005768">
    <property type="term" value="C:endosome"/>
    <property type="evidence" value="ECO:0007669"/>
    <property type="project" value="TreeGrafter"/>
</dbReference>
<proteinExistence type="predicted"/>
<dbReference type="GO" id="GO:0000149">
    <property type="term" value="F:SNARE binding"/>
    <property type="evidence" value="ECO:0007669"/>
    <property type="project" value="TreeGrafter"/>
</dbReference>
<reference evidence="4" key="2">
    <citation type="submission" date="2023-06" db="EMBL/GenBank/DDBJ databases">
        <authorList>
            <person name="Ma L."/>
            <person name="Liu K.-W."/>
            <person name="Li Z."/>
            <person name="Hsiao Y.-Y."/>
            <person name="Qi Y."/>
            <person name="Fu T."/>
            <person name="Tang G."/>
            <person name="Zhang D."/>
            <person name="Sun W.-H."/>
            <person name="Liu D.-K."/>
            <person name="Li Y."/>
            <person name="Chen G.-Z."/>
            <person name="Liu X.-D."/>
            <person name="Liao X.-Y."/>
            <person name="Jiang Y.-T."/>
            <person name="Yu X."/>
            <person name="Hao Y."/>
            <person name="Huang J."/>
            <person name="Zhao X.-W."/>
            <person name="Ke S."/>
            <person name="Chen Y.-Y."/>
            <person name="Wu W.-L."/>
            <person name="Hsu J.-L."/>
            <person name="Lin Y.-F."/>
            <person name="Huang M.-D."/>
            <person name="Li C.-Y."/>
            <person name="Huang L."/>
            <person name="Wang Z.-W."/>
            <person name="Zhao X."/>
            <person name="Zhong W.-Y."/>
            <person name="Peng D.-H."/>
            <person name="Ahmad S."/>
            <person name="Lan S."/>
            <person name="Zhang J.-S."/>
            <person name="Tsai W.-C."/>
            <person name="Van De Peer Y."/>
            <person name="Liu Z.-J."/>
        </authorList>
    </citation>
    <scope>NUCLEOTIDE SEQUENCE</scope>
    <source>
        <strain evidence="4">SCP</strain>
        <tissue evidence="4">Leaves</tissue>
    </source>
</reference>
<organism evidence="4 5">
    <name type="scientific">Acorus gramineus</name>
    <name type="common">Dwarf sweet flag</name>
    <dbReference type="NCBI Taxonomy" id="55184"/>
    <lineage>
        <taxon>Eukaryota</taxon>
        <taxon>Viridiplantae</taxon>
        <taxon>Streptophyta</taxon>
        <taxon>Embryophyta</taxon>
        <taxon>Tracheophyta</taxon>
        <taxon>Spermatophyta</taxon>
        <taxon>Magnoliopsida</taxon>
        <taxon>Liliopsida</taxon>
        <taxon>Acoraceae</taxon>
        <taxon>Acorus</taxon>
    </lineage>
</organism>
<dbReference type="PANTHER" id="PTHR15157:SF24">
    <property type="entry name" value="VACUOLAR PROTEIN SORTING 38"/>
    <property type="match status" value="1"/>
</dbReference>
<gene>
    <name evidence="4" type="ORF">QJS04_geneDACA003544</name>
</gene>